<sequence length="129" mass="13987">MSNVQRTDTTPNPDSSNHLPSKDDKVNSDETPVDDPGSNIIYTMSRQQTDTTSRPDGSVPSQASPQTPPPDDNIDGGKGPVDDYGANKEDGVDTEHLHNSKDDDKTETSDLDHVLDEAEKGMTKDMGFK</sequence>
<feature type="compositionally biased region" description="Polar residues" evidence="1">
    <location>
        <begin position="40"/>
        <end position="65"/>
    </location>
</feature>
<evidence type="ECO:0000256" key="1">
    <source>
        <dbReference type="SAM" id="MobiDB-lite"/>
    </source>
</evidence>
<reference evidence="2 3" key="1">
    <citation type="submission" date="2017-06" db="EMBL/GenBank/DDBJ databases">
        <title>Comparative genomic analysis of Ambrosia Fusariam Clade fungi.</title>
        <authorList>
            <person name="Stajich J.E."/>
            <person name="Carrillo J."/>
            <person name="Kijimoto T."/>
            <person name="Eskalen A."/>
            <person name="O'Donnell K."/>
            <person name="Kasson M."/>
        </authorList>
    </citation>
    <scope>NUCLEOTIDE SEQUENCE [LARGE SCALE GENOMIC DNA]</scope>
    <source>
        <strain evidence="2">UCR3666</strain>
    </source>
</reference>
<proteinExistence type="predicted"/>
<evidence type="ECO:0000313" key="2">
    <source>
        <dbReference type="EMBL" id="RMJ02202.1"/>
    </source>
</evidence>
<protein>
    <submittedName>
        <fullName evidence="2">Uncharacterized protein</fullName>
    </submittedName>
</protein>
<name>A0A3M2RA97_9HYPO</name>
<keyword evidence="3" id="KW-1185">Reference proteome</keyword>
<organism evidence="2 3">
    <name type="scientific">Fusarium kuroshium</name>
    <dbReference type="NCBI Taxonomy" id="2010991"/>
    <lineage>
        <taxon>Eukaryota</taxon>
        <taxon>Fungi</taxon>
        <taxon>Dikarya</taxon>
        <taxon>Ascomycota</taxon>
        <taxon>Pezizomycotina</taxon>
        <taxon>Sordariomycetes</taxon>
        <taxon>Hypocreomycetidae</taxon>
        <taxon>Hypocreales</taxon>
        <taxon>Nectriaceae</taxon>
        <taxon>Fusarium</taxon>
        <taxon>Fusarium solani species complex</taxon>
    </lineage>
</organism>
<evidence type="ECO:0000313" key="3">
    <source>
        <dbReference type="Proteomes" id="UP000277212"/>
    </source>
</evidence>
<dbReference type="AlphaFoldDB" id="A0A3M2RA97"/>
<accession>A0A3M2RA97</accession>
<dbReference type="Proteomes" id="UP000277212">
    <property type="component" value="Unassembled WGS sequence"/>
</dbReference>
<gene>
    <name evidence="2" type="ORF">CDV36_015531</name>
</gene>
<feature type="compositionally biased region" description="Basic and acidic residues" evidence="1">
    <location>
        <begin position="85"/>
        <end position="129"/>
    </location>
</feature>
<dbReference type="EMBL" id="NKUJ01000601">
    <property type="protein sequence ID" value="RMJ02202.1"/>
    <property type="molecule type" value="Genomic_DNA"/>
</dbReference>
<comment type="caution">
    <text evidence="2">The sequence shown here is derived from an EMBL/GenBank/DDBJ whole genome shotgun (WGS) entry which is preliminary data.</text>
</comment>
<feature type="compositionally biased region" description="Polar residues" evidence="1">
    <location>
        <begin position="1"/>
        <end position="19"/>
    </location>
</feature>
<feature type="region of interest" description="Disordered" evidence="1">
    <location>
        <begin position="1"/>
        <end position="129"/>
    </location>
</feature>